<name>A0A6G1FQ83_9PEZI</name>
<evidence type="ECO:0000256" key="1">
    <source>
        <dbReference type="SAM" id="MobiDB-lite"/>
    </source>
</evidence>
<protein>
    <submittedName>
        <fullName evidence="2 4">Uncharacterized protein</fullName>
    </submittedName>
</protein>
<accession>A0A6G1FQ83</accession>
<organism evidence="2">
    <name type="scientific">Eremomyces bilateralis CBS 781.70</name>
    <dbReference type="NCBI Taxonomy" id="1392243"/>
    <lineage>
        <taxon>Eukaryota</taxon>
        <taxon>Fungi</taxon>
        <taxon>Dikarya</taxon>
        <taxon>Ascomycota</taxon>
        <taxon>Pezizomycotina</taxon>
        <taxon>Dothideomycetes</taxon>
        <taxon>Dothideomycetes incertae sedis</taxon>
        <taxon>Eremomycetales</taxon>
        <taxon>Eremomycetaceae</taxon>
        <taxon>Eremomyces</taxon>
    </lineage>
</organism>
<dbReference type="EMBL" id="ML975213">
    <property type="protein sequence ID" value="KAF1807851.1"/>
    <property type="molecule type" value="Genomic_DNA"/>
</dbReference>
<dbReference type="GeneID" id="54422185"/>
<reference evidence="4" key="2">
    <citation type="submission" date="2020-04" db="EMBL/GenBank/DDBJ databases">
        <authorList>
            <consortium name="NCBI Genome Project"/>
        </authorList>
    </citation>
    <scope>NUCLEOTIDE SEQUENCE</scope>
    <source>
        <strain evidence="4">CBS 781.70</strain>
    </source>
</reference>
<evidence type="ECO:0000313" key="3">
    <source>
        <dbReference type="Proteomes" id="UP000504638"/>
    </source>
</evidence>
<proteinExistence type="predicted"/>
<dbReference type="RefSeq" id="XP_033529482.1">
    <property type="nucleotide sequence ID" value="XM_033681615.1"/>
</dbReference>
<evidence type="ECO:0000313" key="4">
    <source>
        <dbReference type="RefSeq" id="XP_033529482.1"/>
    </source>
</evidence>
<gene>
    <name evidence="2 4" type="ORF">P152DRAFT_477829</name>
</gene>
<dbReference type="Proteomes" id="UP000504638">
    <property type="component" value="Unplaced"/>
</dbReference>
<reference evidence="2 4" key="1">
    <citation type="submission" date="2020-01" db="EMBL/GenBank/DDBJ databases">
        <authorList>
            <consortium name="DOE Joint Genome Institute"/>
            <person name="Haridas S."/>
            <person name="Albert R."/>
            <person name="Binder M."/>
            <person name="Bloem J."/>
            <person name="Labutti K."/>
            <person name="Salamov A."/>
            <person name="Andreopoulos B."/>
            <person name="Baker S.E."/>
            <person name="Barry K."/>
            <person name="Bills G."/>
            <person name="Bluhm B.H."/>
            <person name="Cannon C."/>
            <person name="Castanera R."/>
            <person name="Culley D.E."/>
            <person name="Daum C."/>
            <person name="Ezra D."/>
            <person name="Gonzalez J.B."/>
            <person name="Henrissat B."/>
            <person name="Kuo A."/>
            <person name="Liang C."/>
            <person name="Lipzen A."/>
            <person name="Lutzoni F."/>
            <person name="Magnuson J."/>
            <person name="Mondo S."/>
            <person name="Nolan M."/>
            <person name="Ohm R."/>
            <person name="Pangilinan J."/>
            <person name="Park H.-J."/>
            <person name="Ramirez L."/>
            <person name="Alfaro M."/>
            <person name="Sun H."/>
            <person name="Tritt A."/>
            <person name="Yoshinaga Y."/>
            <person name="Zwiers L.-H."/>
            <person name="Turgeon B.G."/>
            <person name="Goodwin S.B."/>
            <person name="Spatafora J.W."/>
            <person name="Crous P.W."/>
            <person name="Grigoriev I.V."/>
        </authorList>
    </citation>
    <scope>NUCLEOTIDE SEQUENCE</scope>
    <source>
        <strain evidence="2 4">CBS 781.70</strain>
    </source>
</reference>
<dbReference type="AlphaFoldDB" id="A0A6G1FQ83"/>
<evidence type="ECO:0000313" key="2">
    <source>
        <dbReference type="EMBL" id="KAF1807851.1"/>
    </source>
</evidence>
<reference evidence="4" key="3">
    <citation type="submission" date="2025-04" db="UniProtKB">
        <authorList>
            <consortium name="RefSeq"/>
        </authorList>
    </citation>
    <scope>IDENTIFICATION</scope>
    <source>
        <strain evidence="4">CBS 781.70</strain>
    </source>
</reference>
<feature type="compositionally biased region" description="Low complexity" evidence="1">
    <location>
        <begin position="252"/>
        <end position="268"/>
    </location>
</feature>
<feature type="region of interest" description="Disordered" evidence="1">
    <location>
        <begin position="242"/>
        <end position="274"/>
    </location>
</feature>
<sequence length="274" mass="31967">MSTSANDLAVIVKAAPPLKSPADWRDWYNFIKSHGNRVRVWKYIDPTTEEDPEEPQTYSKEEYNKLTEYDRDQITQSRKLEENVHKAKVRIGDIIFAIVPEEARRGFSINDTPRQMLSYLKSRYGPDENQYEELVETAWERLRVRPKRMKLQDWILEWKHFKEYAEELGQKTTYTDLKLIRELIKICRREDLDRFSTRSEDAIWVAREPGGNPAHLKLNHHIELFLKTYPMEIPKPTKGALFATLQGETPEQTSQPSQMPPAAASPSSTPVPPQ</sequence>
<keyword evidence="3" id="KW-1185">Reference proteome</keyword>